<comment type="caution">
    <text evidence="2">The sequence shown here is derived from an EMBL/GenBank/DDBJ whole genome shotgun (WGS) entry which is preliminary data.</text>
</comment>
<protein>
    <submittedName>
        <fullName evidence="2">Uncharacterized protein</fullName>
    </submittedName>
</protein>
<organism evidence="2 3">
    <name type="scientific">Mycena metata</name>
    <dbReference type="NCBI Taxonomy" id="1033252"/>
    <lineage>
        <taxon>Eukaryota</taxon>
        <taxon>Fungi</taxon>
        <taxon>Dikarya</taxon>
        <taxon>Basidiomycota</taxon>
        <taxon>Agaricomycotina</taxon>
        <taxon>Agaricomycetes</taxon>
        <taxon>Agaricomycetidae</taxon>
        <taxon>Agaricales</taxon>
        <taxon>Marasmiineae</taxon>
        <taxon>Mycenaceae</taxon>
        <taxon>Mycena</taxon>
    </lineage>
</organism>
<feature type="transmembrane region" description="Helical" evidence="1">
    <location>
        <begin position="66"/>
        <end position="86"/>
    </location>
</feature>
<evidence type="ECO:0000313" key="2">
    <source>
        <dbReference type="EMBL" id="KAJ7736292.1"/>
    </source>
</evidence>
<dbReference type="Proteomes" id="UP001215598">
    <property type="component" value="Unassembled WGS sequence"/>
</dbReference>
<reference evidence="2" key="1">
    <citation type="submission" date="2023-03" db="EMBL/GenBank/DDBJ databases">
        <title>Massive genome expansion in bonnet fungi (Mycena s.s.) driven by repeated elements and novel gene families across ecological guilds.</title>
        <authorList>
            <consortium name="Lawrence Berkeley National Laboratory"/>
            <person name="Harder C.B."/>
            <person name="Miyauchi S."/>
            <person name="Viragh M."/>
            <person name="Kuo A."/>
            <person name="Thoen E."/>
            <person name="Andreopoulos B."/>
            <person name="Lu D."/>
            <person name="Skrede I."/>
            <person name="Drula E."/>
            <person name="Henrissat B."/>
            <person name="Morin E."/>
            <person name="Kohler A."/>
            <person name="Barry K."/>
            <person name="LaButti K."/>
            <person name="Morin E."/>
            <person name="Salamov A."/>
            <person name="Lipzen A."/>
            <person name="Mereny Z."/>
            <person name="Hegedus B."/>
            <person name="Baldrian P."/>
            <person name="Stursova M."/>
            <person name="Weitz H."/>
            <person name="Taylor A."/>
            <person name="Grigoriev I.V."/>
            <person name="Nagy L.G."/>
            <person name="Martin F."/>
            <person name="Kauserud H."/>
        </authorList>
    </citation>
    <scope>NUCLEOTIDE SEQUENCE</scope>
    <source>
        <strain evidence="2">CBHHK182m</strain>
    </source>
</reference>
<evidence type="ECO:0000256" key="1">
    <source>
        <dbReference type="SAM" id="Phobius"/>
    </source>
</evidence>
<accession>A0AAD7MWP7</accession>
<proteinExistence type="predicted"/>
<keyword evidence="1" id="KW-1133">Transmembrane helix</keyword>
<name>A0AAD7MWP7_9AGAR</name>
<gene>
    <name evidence="2" type="ORF">B0H16DRAFT_1764256</name>
</gene>
<evidence type="ECO:0000313" key="3">
    <source>
        <dbReference type="Proteomes" id="UP001215598"/>
    </source>
</evidence>
<keyword evidence="1" id="KW-0472">Membrane</keyword>
<dbReference type="AlphaFoldDB" id="A0AAD7MWP7"/>
<keyword evidence="3" id="KW-1185">Reference proteome</keyword>
<sequence>MLHPVASTLERLGRRRSVVLTHPAAAASNSIQSVFGSRRGETEAGEPAGINEGHWCGGIGIDRDYFALYLALVGGMSVALALYNLYMPVESIVSASASVELQYQRHCAVPDGDLAKQTRLKCEHNSTRRGVGKWVSGNSLAKVDVKDAFGGDHLRASSPASKAIFEFDSCCNLLAPLNLNAISTMSSGILKTALRLHSCKSPALETCRSVDEVQWSSSTHPESIGFRKFRGQIFRLVNLKGKTPVTNAPTLEYLPAQLASISPAPVGPEFKYIILRRSETDFVSTANLRTSQSNAVKFDLGTRF</sequence>
<dbReference type="EMBL" id="JARKIB010000122">
    <property type="protein sequence ID" value="KAJ7736292.1"/>
    <property type="molecule type" value="Genomic_DNA"/>
</dbReference>
<keyword evidence="1" id="KW-0812">Transmembrane</keyword>